<evidence type="ECO:0000313" key="4">
    <source>
        <dbReference type="EMBL" id="QEG23094.1"/>
    </source>
</evidence>
<dbReference type="EMBL" id="CP042912">
    <property type="protein sequence ID" value="QEG23094.1"/>
    <property type="molecule type" value="Genomic_DNA"/>
</dbReference>
<evidence type="ECO:0000313" key="5">
    <source>
        <dbReference type="Proteomes" id="UP000322214"/>
    </source>
</evidence>
<organism evidence="4 5">
    <name type="scientific">Mariniblastus fucicola</name>
    <dbReference type="NCBI Taxonomy" id="980251"/>
    <lineage>
        <taxon>Bacteria</taxon>
        <taxon>Pseudomonadati</taxon>
        <taxon>Planctomycetota</taxon>
        <taxon>Planctomycetia</taxon>
        <taxon>Pirellulales</taxon>
        <taxon>Pirellulaceae</taxon>
        <taxon>Mariniblastus</taxon>
    </lineage>
</organism>
<dbReference type="SUPFAM" id="SSF56219">
    <property type="entry name" value="DNase I-like"/>
    <property type="match status" value="1"/>
</dbReference>
<feature type="compositionally biased region" description="Polar residues" evidence="1">
    <location>
        <begin position="31"/>
        <end position="45"/>
    </location>
</feature>
<feature type="region of interest" description="Disordered" evidence="1">
    <location>
        <begin position="22"/>
        <end position="80"/>
    </location>
</feature>
<dbReference type="GO" id="GO:0004519">
    <property type="term" value="F:endonuclease activity"/>
    <property type="evidence" value="ECO:0007669"/>
    <property type="project" value="UniProtKB-KW"/>
</dbReference>
<gene>
    <name evidence="4" type="ORF">MFFC18_29890</name>
</gene>
<keyword evidence="2" id="KW-0732">Signal</keyword>
<protein>
    <submittedName>
        <fullName evidence="4">Endonuclease/Exonuclease/phosphatase family protein</fullName>
    </submittedName>
</protein>
<reference evidence="4 5" key="1">
    <citation type="submission" date="2019-08" db="EMBL/GenBank/DDBJ databases">
        <title>Deep-cultivation of Planctomycetes and their phenomic and genomic characterization uncovers novel biology.</title>
        <authorList>
            <person name="Wiegand S."/>
            <person name="Jogler M."/>
            <person name="Boedeker C."/>
            <person name="Pinto D."/>
            <person name="Vollmers J."/>
            <person name="Rivas-Marin E."/>
            <person name="Kohn T."/>
            <person name="Peeters S.H."/>
            <person name="Heuer A."/>
            <person name="Rast P."/>
            <person name="Oberbeckmann S."/>
            <person name="Bunk B."/>
            <person name="Jeske O."/>
            <person name="Meyerdierks A."/>
            <person name="Storesund J.E."/>
            <person name="Kallscheuer N."/>
            <person name="Luecker S."/>
            <person name="Lage O.M."/>
            <person name="Pohl T."/>
            <person name="Merkel B.J."/>
            <person name="Hornburger P."/>
            <person name="Mueller R.-W."/>
            <person name="Bruemmer F."/>
            <person name="Labrenz M."/>
            <person name="Spormann A.M."/>
            <person name="Op den Camp H."/>
            <person name="Overmann J."/>
            <person name="Amann R."/>
            <person name="Jetten M.S.M."/>
            <person name="Mascher T."/>
            <person name="Medema M.H."/>
            <person name="Devos D.P."/>
            <person name="Kaster A.-K."/>
            <person name="Ovreas L."/>
            <person name="Rohde M."/>
            <person name="Galperin M.Y."/>
            <person name="Jogler C."/>
        </authorList>
    </citation>
    <scope>NUCLEOTIDE SEQUENCE [LARGE SCALE GENOMIC DNA]</scope>
    <source>
        <strain evidence="4 5">FC18</strain>
    </source>
</reference>
<sequence precursor="true">MLKQSILMLALAALFFAGCDEPDKADAPETPTAQVAPSAPDTSDSAPVPPIEEPGAKHVNVTPPSVTEKNPAASSVASKDVPMSTGDVQFSLKFLSWNVESEGSDPDTIVKELGELGRYDVIALTEVLPTAATDFCSAFGDDYNYLMSETGRSDRLMLIYNKQTLSFVRQFELHDINYKSRYRSPLVGHFKDLLSGKEILVMVNHLARGKAEMRQMQATKLVEWARDQTMPVVALGDYNFDYEFATRKGNEAFRLFMKDSIWKWIEPIELIDTNWYDDPRQPDGKDDYPGSMLDFGFVAGPAKDWTTSCKVIVREGDFPDDEKTSDHRPFEVIVSGK</sequence>
<keyword evidence="4" id="KW-0378">Hydrolase</keyword>
<evidence type="ECO:0000256" key="1">
    <source>
        <dbReference type="SAM" id="MobiDB-lite"/>
    </source>
</evidence>
<dbReference type="AlphaFoldDB" id="A0A5B9P9W4"/>
<keyword evidence="4" id="KW-0540">Nuclease</keyword>
<dbReference type="PROSITE" id="PS51257">
    <property type="entry name" value="PROKAR_LIPOPROTEIN"/>
    <property type="match status" value="1"/>
</dbReference>
<evidence type="ECO:0000259" key="3">
    <source>
        <dbReference type="Pfam" id="PF03372"/>
    </source>
</evidence>
<proteinExistence type="predicted"/>
<dbReference type="KEGG" id="mff:MFFC18_29890"/>
<feature type="compositionally biased region" description="Polar residues" evidence="1">
    <location>
        <begin position="62"/>
        <end position="77"/>
    </location>
</feature>
<dbReference type="RefSeq" id="WP_075085982.1">
    <property type="nucleotide sequence ID" value="NZ_CP042912.1"/>
</dbReference>
<feature type="domain" description="Endonuclease/exonuclease/phosphatase" evidence="3">
    <location>
        <begin position="95"/>
        <end position="294"/>
    </location>
</feature>
<accession>A0A5B9P9W4</accession>
<dbReference type="GO" id="GO:0004527">
    <property type="term" value="F:exonuclease activity"/>
    <property type="evidence" value="ECO:0007669"/>
    <property type="project" value="UniProtKB-KW"/>
</dbReference>
<feature type="chain" id="PRO_5023093660" evidence="2">
    <location>
        <begin position="20"/>
        <end position="337"/>
    </location>
</feature>
<keyword evidence="5" id="KW-1185">Reference proteome</keyword>
<dbReference type="Proteomes" id="UP000322214">
    <property type="component" value="Chromosome"/>
</dbReference>
<keyword evidence="4" id="KW-0255">Endonuclease</keyword>
<dbReference type="Pfam" id="PF03372">
    <property type="entry name" value="Exo_endo_phos"/>
    <property type="match status" value="1"/>
</dbReference>
<dbReference type="OrthoDB" id="278769at2"/>
<keyword evidence="4" id="KW-0269">Exonuclease</keyword>
<evidence type="ECO:0000256" key="2">
    <source>
        <dbReference type="SAM" id="SignalP"/>
    </source>
</evidence>
<dbReference type="Gene3D" id="3.60.10.10">
    <property type="entry name" value="Endonuclease/exonuclease/phosphatase"/>
    <property type="match status" value="1"/>
</dbReference>
<feature type="signal peptide" evidence="2">
    <location>
        <begin position="1"/>
        <end position="19"/>
    </location>
</feature>
<dbReference type="InterPro" id="IPR005135">
    <property type="entry name" value="Endo/exonuclease/phosphatase"/>
</dbReference>
<dbReference type="STRING" id="980251.GCA_001642875_03970"/>
<name>A0A5B9P9W4_9BACT</name>
<dbReference type="InterPro" id="IPR036691">
    <property type="entry name" value="Endo/exonu/phosph_ase_sf"/>
</dbReference>